<feature type="compositionally biased region" description="Acidic residues" evidence="1">
    <location>
        <begin position="356"/>
        <end position="381"/>
    </location>
</feature>
<dbReference type="AlphaFoldDB" id="A0A167LK45"/>
<organism evidence="2 3">
    <name type="scientific">Akanthomyces lecanii RCEF 1005</name>
    <dbReference type="NCBI Taxonomy" id="1081108"/>
    <lineage>
        <taxon>Eukaryota</taxon>
        <taxon>Fungi</taxon>
        <taxon>Dikarya</taxon>
        <taxon>Ascomycota</taxon>
        <taxon>Pezizomycotina</taxon>
        <taxon>Sordariomycetes</taxon>
        <taxon>Hypocreomycetidae</taxon>
        <taxon>Hypocreales</taxon>
        <taxon>Cordycipitaceae</taxon>
        <taxon>Akanthomyces</taxon>
        <taxon>Cordyceps confragosa</taxon>
    </lineage>
</organism>
<keyword evidence="3" id="KW-1185">Reference proteome</keyword>
<evidence type="ECO:0000313" key="2">
    <source>
        <dbReference type="EMBL" id="OAA53177.1"/>
    </source>
</evidence>
<proteinExistence type="predicted"/>
<comment type="caution">
    <text evidence="2">The sequence shown here is derived from an EMBL/GenBank/DDBJ whole genome shotgun (WGS) entry which is preliminary data.</text>
</comment>
<dbReference type="EMBL" id="AZHF01000080">
    <property type="protein sequence ID" value="OAA53177.1"/>
    <property type="molecule type" value="Genomic_DNA"/>
</dbReference>
<accession>A0A167LK45</accession>
<protein>
    <recommendedName>
        <fullName evidence="4">Reverse transcriptase</fullName>
    </recommendedName>
</protein>
<dbReference type="Proteomes" id="UP000076881">
    <property type="component" value="Unassembled WGS sequence"/>
</dbReference>
<dbReference type="OrthoDB" id="4939572at2759"/>
<evidence type="ECO:0008006" key="4">
    <source>
        <dbReference type="Google" id="ProtNLM"/>
    </source>
</evidence>
<gene>
    <name evidence="2" type="ORF">LEL_11028</name>
</gene>
<feature type="region of interest" description="Disordered" evidence="1">
    <location>
        <begin position="307"/>
        <end position="395"/>
    </location>
</feature>
<feature type="region of interest" description="Disordered" evidence="1">
    <location>
        <begin position="1"/>
        <end position="42"/>
    </location>
</feature>
<reference evidence="2 3" key="1">
    <citation type="journal article" date="2016" name="Genome Biol. Evol.">
        <title>Divergent and convergent evolution of fungal pathogenicity.</title>
        <authorList>
            <person name="Shang Y."/>
            <person name="Xiao G."/>
            <person name="Zheng P."/>
            <person name="Cen K."/>
            <person name="Zhan S."/>
            <person name="Wang C."/>
        </authorList>
    </citation>
    <scope>NUCLEOTIDE SEQUENCE [LARGE SCALE GENOMIC DNA]</scope>
    <source>
        <strain evidence="2 3">RCEF 1005</strain>
    </source>
</reference>
<evidence type="ECO:0000256" key="1">
    <source>
        <dbReference type="SAM" id="MobiDB-lite"/>
    </source>
</evidence>
<feature type="compositionally biased region" description="Pro residues" evidence="1">
    <location>
        <begin position="1"/>
        <end position="11"/>
    </location>
</feature>
<evidence type="ECO:0000313" key="3">
    <source>
        <dbReference type="Proteomes" id="UP000076881"/>
    </source>
</evidence>
<sequence>MENPPRAPQPEKPVSFAGVARAAHETQPGNRKITLKNGPRRKPQALRNNKRVLIRLRKDSTFFDKGLQIQLAIRDKLHLKLADLPDIKETNTGFALTPCTVEIQQKILQNQQLWGPLVGLEIAEKDIEWHTYLIKNFPSTITSWDGTELDYESTVEEAIKEQTGLHPVQWRSTETGSPLTTLVIHFDQPLKSRFRLLGLGDLSLQPTRPPRLTLCDTCWIFHTQTNCQKPQVCGNCGSQSHVLENCKADTRCVGCSGPHDTGSSECFALPKRTAHGSRALSKTERSYAIRQGKAAYERWELSQQRAKSIAATQAPETERIAPDTEMTEVGNPISTETEPQHPTPEADNAGNMEEPNPSEESMDTDTDEEAEDEEEGGGVEDEGVKNRTLLASPRS</sequence>
<name>A0A167LK45_CORDF</name>
<dbReference type="STRING" id="1081108.A0A167LK45"/>